<dbReference type="Gene3D" id="2.60.120.370">
    <property type="entry name" value="YhcH/YjgK/YiaL"/>
    <property type="match status" value="1"/>
</dbReference>
<organism evidence="1 2">
    <name type="scientific">Megasphaera intestinihominis</name>
    <dbReference type="NCBI Taxonomy" id="3133159"/>
    <lineage>
        <taxon>Bacteria</taxon>
        <taxon>Bacillati</taxon>
        <taxon>Bacillota</taxon>
        <taxon>Negativicutes</taxon>
        <taxon>Veillonellales</taxon>
        <taxon>Veillonellaceae</taxon>
        <taxon>Megasphaera</taxon>
    </lineage>
</organism>
<evidence type="ECO:0000313" key="2">
    <source>
        <dbReference type="Proteomes" id="UP001433088"/>
    </source>
</evidence>
<dbReference type="EMBL" id="JBBMEU010000006">
    <property type="protein sequence ID" value="MEQ2421505.1"/>
    <property type="molecule type" value="Genomic_DNA"/>
</dbReference>
<accession>A0ABV1CTN0</accession>
<dbReference type="PANTHER" id="PTHR34986">
    <property type="entry name" value="EVOLVED BETA-GALACTOSIDASE SUBUNIT BETA"/>
    <property type="match status" value="1"/>
</dbReference>
<reference evidence="1 2" key="1">
    <citation type="submission" date="2024-03" db="EMBL/GenBank/DDBJ databases">
        <title>Human intestinal bacterial collection.</title>
        <authorList>
            <person name="Pauvert C."/>
            <person name="Hitch T.C.A."/>
            <person name="Clavel T."/>
        </authorList>
    </citation>
    <scope>NUCLEOTIDE SEQUENCE [LARGE SCALE GENOMIC DNA]</scope>
    <source>
        <strain evidence="1 2">CLA-AA-H81</strain>
    </source>
</reference>
<dbReference type="PANTHER" id="PTHR34986:SF4">
    <property type="entry name" value="EVOLVED BETA-GALACTOSIDASE SUBUNIT BETA-RELATED"/>
    <property type="match status" value="1"/>
</dbReference>
<dbReference type="Proteomes" id="UP001433088">
    <property type="component" value="Unassembled WGS sequence"/>
</dbReference>
<proteinExistence type="predicted"/>
<dbReference type="NCBIfam" id="TIGR00022">
    <property type="entry name" value="YhcH/YjgK/YiaL family protein"/>
    <property type="match status" value="1"/>
</dbReference>
<keyword evidence="2" id="KW-1185">Reference proteome</keyword>
<dbReference type="SUPFAM" id="SSF51197">
    <property type="entry name" value="Clavaminate synthase-like"/>
    <property type="match status" value="1"/>
</dbReference>
<gene>
    <name evidence="1" type="ORF">WMO23_01985</name>
</gene>
<evidence type="ECO:0000313" key="1">
    <source>
        <dbReference type="EMBL" id="MEQ2421505.1"/>
    </source>
</evidence>
<dbReference type="Pfam" id="PF04074">
    <property type="entry name" value="DUF386"/>
    <property type="match status" value="1"/>
</dbReference>
<comment type="caution">
    <text evidence="1">The sequence shown here is derived from an EMBL/GenBank/DDBJ whole genome shotgun (WGS) entry which is preliminary data.</text>
</comment>
<name>A0ABV1CTN0_9FIRM</name>
<sequence length="154" mass="17308">MFVGNISQYEKESRFLPEYIRPWIEKLSSLVKSDLNPGRHTFDTVNYMNVDVTETAPASQRLMEAHRDYIDVQYVLEGEENIGWQPLCQAGPVVDDSRADSDAWFYNPDVADDTVIAMTPGTYAIFTPADGHRCLCAPDGQGKAIKKAILKLHV</sequence>
<dbReference type="InterPro" id="IPR037012">
    <property type="entry name" value="NanQ/TabA/YiaL_sf"/>
</dbReference>
<dbReference type="RefSeq" id="WP_020723921.1">
    <property type="nucleotide sequence ID" value="NZ_JBBMEU010000006.1"/>
</dbReference>
<protein>
    <submittedName>
        <fullName evidence="1">YhcH/YjgK/YiaL family protein</fullName>
    </submittedName>
</protein>
<dbReference type="InterPro" id="IPR004375">
    <property type="entry name" value="NanQ/TabA/YiaL"/>
</dbReference>